<sequence>MTAEVLTVDEKDTSFLDIVDERVRAIYEKKYEHIAEPSTSVGKEDEGKGELWLVKLPPGSLLEDFDGVTVRIHSDADRKKSDENNEKSLNVDCEFAIAPNEIGRFEANKANGVDDEDEDDDDDDASINRRYRIVQSEDDGVKALRAVYVREGDTKEAFKNAERITKRVHLLRAGFKRGNLEKADVVEAGEDEEDEGDKKKRKKETKSKKAPASTMKATTKKSRKK</sequence>
<gene>
    <name evidence="2" type="ORF">Bathy02g06140</name>
</gene>
<evidence type="ECO:0000256" key="1">
    <source>
        <dbReference type="SAM" id="MobiDB-lite"/>
    </source>
</evidence>
<dbReference type="EMBL" id="FO082277">
    <property type="protein sequence ID" value="CCO15161.1"/>
    <property type="molecule type" value="Genomic_DNA"/>
</dbReference>
<accession>K8EBD4</accession>
<name>K8EBD4_9CHLO</name>
<evidence type="ECO:0000313" key="2">
    <source>
        <dbReference type="EMBL" id="CCO15161.1"/>
    </source>
</evidence>
<dbReference type="Proteomes" id="UP000198341">
    <property type="component" value="Chromosome 2"/>
</dbReference>
<dbReference type="KEGG" id="bpg:Bathy02g06140"/>
<organism evidence="2 3">
    <name type="scientific">Bathycoccus prasinos</name>
    <dbReference type="NCBI Taxonomy" id="41875"/>
    <lineage>
        <taxon>Eukaryota</taxon>
        <taxon>Viridiplantae</taxon>
        <taxon>Chlorophyta</taxon>
        <taxon>Mamiellophyceae</taxon>
        <taxon>Mamiellales</taxon>
        <taxon>Bathycoccaceae</taxon>
        <taxon>Bathycoccus</taxon>
    </lineage>
</organism>
<proteinExistence type="predicted"/>
<feature type="compositionally biased region" description="Basic residues" evidence="1">
    <location>
        <begin position="199"/>
        <end position="209"/>
    </location>
</feature>
<keyword evidence="3" id="KW-1185">Reference proteome</keyword>
<dbReference type="GeneID" id="19017729"/>
<dbReference type="RefSeq" id="XP_007514921.1">
    <property type="nucleotide sequence ID" value="XM_007514859.1"/>
</dbReference>
<evidence type="ECO:0000313" key="3">
    <source>
        <dbReference type="Proteomes" id="UP000198341"/>
    </source>
</evidence>
<dbReference type="AlphaFoldDB" id="K8EBD4"/>
<feature type="region of interest" description="Disordered" evidence="1">
    <location>
        <begin position="106"/>
        <end position="131"/>
    </location>
</feature>
<protein>
    <submittedName>
        <fullName evidence="2">Uncharacterized protein</fullName>
    </submittedName>
</protein>
<feature type="compositionally biased region" description="Acidic residues" evidence="1">
    <location>
        <begin position="113"/>
        <end position="125"/>
    </location>
</feature>
<reference evidence="2 3" key="1">
    <citation type="submission" date="2011-10" db="EMBL/GenBank/DDBJ databases">
        <authorList>
            <person name="Genoscope - CEA"/>
        </authorList>
    </citation>
    <scope>NUCLEOTIDE SEQUENCE [LARGE SCALE GENOMIC DNA]</scope>
    <source>
        <strain evidence="2 3">RCC 1105</strain>
    </source>
</reference>
<feature type="region of interest" description="Disordered" evidence="1">
    <location>
        <begin position="181"/>
        <end position="225"/>
    </location>
</feature>